<gene>
    <name evidence="1" type="ORF">PCASD_26138</name>
</gene>
<protein>
    <submittedName>
        <fullName evidence="1">Uncharacterized protein</fullName>
    </submittedName>
</protein>
<reference evidence="1 2" key="1">
    <citation type="submission" date="2017-11" db="EMBL/GenBank/DDBJ databases">
        <title>De novo assembly and phasing of dikaryotic genomes from two isolates of Puccinia coronata f. sp. avenae, the causal agent of oat crown rust.</title>
        <authorList>
            <person name="Miller M.E."/>
            <person name="Zhang Y."/>
            <person name="Omidvar V."/>
            <person name="Sperschneider J."/>
            <person name="Schwessinger B."/>
            <person name="Raley C."/>
            <person name="Palmer J.M."/>
            <person name="Garnica D."/>
            <person name="Upadhyaya N."/>
            <person name="Rathjen J."/>
            <person name="Taylor J.M."/>
            <person name="Park R.F."/>
            <person name="Dodds P.N."/>
            <person name="Hirsch C.D."/>
            <person name="Kianian S.F."/>
            <person name="Figueroa M."/>
        </authorList>
    </citation>
    <scope>NUCLEOTIDE SEQUENCE [LARGE SCALE GENOMIC DNA]</scope>
    <source>
        <strain evidence="1">12SD80</strain>
    </source>
</reference>
<comment type="caution">
    <text evidence="1">The sequence shown here is derived from an EMBL/GenBank/DDBJ whole genome shotgun (WGS) entry which is preliminary data.</text>
</comment>
<dbReference type="AlphaFoldDB" id="A0A2N5TLA7"/>
<evidence type="ECO:0000313" key="1">
    <source>
        <dbReference type="EMBL" id="PLW26280.1"/>
    </source>
</evidence>
<dbReference type="Proteomes" id="UP000235392">
    <property type="component" value="Unassembled WGS sequence"/>
</dbReference>
<evidence type="ECO:0000313" key="2">
    <source>
        <dbReference type="Proteomes" id="UP000235392"/>
    </source>
</evidence>
<proteinExistence type="predicted"/>
<name>A0A2N5TLA7_9BASI</name>
<organism evidence="1 2">
    <name type="scientific">Puccinia coronata f. sp. avenae</name>
    <dbReference type="NCBI Taxonomy" id="200324"/>
    <lineage>
        <taxon>Eukaryota</taxon>
        <taxon>Fungi</taxon>
        <taxon>Dikarya</taxon>
        <taxon>Basidiomycota</taxon>
        <taxon>Pucciniomycotina</taxon>
        <taxon>Pucciniomycetes</taxon>
        <taxon>Pucciniales</taxon>
        <taxon>Pucciniaceae</taxon>
        <taxon>Puccinia</taxon>
    </lineage>
</organism>
<sequence length="70" mass="8050">MGMIQPEWWQPDKELIRDRAEVQSLNGKLQVVLNGNHSIDINNHNNIFEMADITTMRTTALISQTNENTL</sequence>
<accession>A0A2N5TLA7</accession>
<dbReference type="EMBL" id="PGCI01000473">
    <property type="protein sequence ID" value="PLW26280.1"/>
    <property type="molecule type" value="Genomic_DNA"/>
</dbReference>